<protein>
    <recommendedName>
        <fullName evidence="8">Beta-glucosidase</fullName>
    </recommendedName>
</protein>
<name>A0A9Q0IBU0_9TELE</name>
<evidence type="ECO:0000256" key="2">
    <source>
        <dbReference type="ARBA" id="ARBA00022801"/>
    </source>
</evidence>
<dbReference type="OrthoDB" id="65569at2759"/>
<accession>A0A9Q0IBU0</accession>
<dbReference type="GO" id="GO:0005975">
    <property type="term" value="P:carbohydrate metabolic process"/>
    <property type="evidence" value="ECO:0007669"/>
    <property type="project" value="InterPro"/>
</dbReference>
<dbReference type="EMBL" id="JANIIK010000113">
    <property type="protein sequence ID" value="KAJ3592585.1"/>
    <property type="molecule type" value="Genomic_DNA"/>
</dbReference>
<keyword evidence="5" id="KW-0732">Signal</keyword>
<evidence type="ECO:0000256" key="5">
    <source>
        <dbReference type="SAM" id="SignalP"/>
    </source>
</evidence>
<evidence type="ECO:0000313" key="7">
    <source>
        <dbReference type="Proteomes" id="UP001148018"/>
    </source>
</evidence>
<dbReference type="GO" id="GO:0004553">
    <property type="term" value="F:hydrolase activity, hydrolyzing O-glycosyl compounds"/>
    <property type="evidence" value="ECO:0007669"/>
    <property type="project" value="InterPro"/>
</dbReference>
<dbReference type="InterPro" id="IPR017853">
    <property type="entry name" value="GH"/>
</dbReference>
<dbReference type="SUPFAM" id="SSF51445">
    <property type="entry name" value="(Trans)glycosidases"/>
    <property type="match status" value="1"/>
</dbReference>
<dbReference type="Gene3D" id="3.20.20.80">
    <property type="entry name" value="Glycosidases"/>
    <property type="match status" value="1"/>
</dbReference>
<gene>
    <name evidence="6" type="ORF">NHX12_007712</name>
</gene>
<dbReference type="AlphaFoldDB" id="A0A9Q0IBU0"/>
<keyword evidence="3" id="KW-0326">Glycosidase</keyword>
<feature type="signal peptide" evidence="5">
    <location>
        <begin position="1"/>
        <end position="24"/>
    </location>
</feature>
<evidence type="ECO:0000313" key="6">
    <source>
        <dbReference type="EMBL" id="KAJ3592585.1"/>
    </source>
</evidence>
<dbReference type="Pfam" id="PF00232">
    <property type="entry name" value="Glyco_hydro_1"/>
    <property type="match status" value="1"/>
</dbReference>
<keyword evidence="2" id="KW-0378">Hydrolase</keyword>
<keyword evidence="7" id="KW-1185">Reference proteome</keyword>
<dbReference type="PANTHER" id="PTHR10353:SF36">
    <property type="entry name" value="LP05116P"/>
    <property type="match status" value="1"/>
</dbReference>
<dbReference type="Proteomes" id="UP001148018">
    <property type="component" value="Unassembled WGS sequence"/>
</dbReference>
<evidence type="ECO:0000256" key="4">
    <source>
        <dbReference type="RuleBase" id="RU003690"/>
    </source>
</evidence>
<sequence length="222" mass="25338">MRFMLWGVFMCLWVLSLFLNGCQTYVLNEQEDFMLLAGPLINHHSRKDEVNGAFDCTTESIPDGSRDYFELLQGKGATHFKVPLSWTQLLPTGLSSQPRLAVVRCYQTLLNQLVEVGLRPLVILHRSTVPEDFRGRYGGWESPELVQMFQQYAEFAFLEFGELVQSWVTLSHLDELKTGELQDALHAHASAYNRYYQLFPGKGKSSKFDVDRGNDVSGNLNH</sequence>
<feature type="chain" id="PRO_5040387091" description="Beta-glucosidase" evidence="5">
    <location>
        <begin position="25"/>
        <end position="222"/>
    </location>
</feature>
<dbReference type="PANTHER" id="PTHR10353">
    <property type="entry name" value="GLYCOSYL HYDROLASE"/>
    <property type="match status" value="1"/>
</dbReference>
<organism evidence="6 7">
    <name type="scientific">Muraenolepis orangiensis</name>
    <name type="common">Patagonian moray cod</name>
    <dbReference type="NCBI Taxonomy" id="630683"/>
    <lineage>
        <taxon>Eukaryota</taxon>
        <taxon>Metazoa</taxon>
        <taxon>Chordata</taxon>
        <taxon>Craniata</taxon>
        <taxon>Vertebrata</taxon>
        <taxon>Euteleostomi</taxon>
        <taxon>Actinopterygii</taxon>
        <taxon>Neopterygii</taxon>
        <taxon>Teleostei</taxon>
        <taxon>Neoteleostei</taxon>
        <taxon>Acanthomorphata</taxon>
        <taxon>Zeiogadaria</taxon>
        <taxon>Gadariae</taxon>
        <taxon>Gadiformes</taxon>
        <taxon>Muraenolepidoidei</taxon>
        <taxon>Muraenolepididae</taxon>
        <taxon>Muraenolepis</taxon>
    </lineage>
</organism>
<dbReference type="InterPro" id="IPR001360">
    <property type="entry name" value="Glyco_hydro_1"/>
</dbReference>
<comment type="caution">
    <text evidence="6">The sequence shown here is derived from an EMBL/GenBank/DDBJ whole genome shotgun (WGS) entry which is preliminary data.</text>
</comment>
<reference evidence="6" key="1">
    <citation type="submission" date="2022-07" db="EMBL/GenBank/DDBJ databases">
        <title>Chromosome-level genome of Muraenolepis orangiensis.</title>
        <authorList>
            <person name="Kim J."/>
        </authorList>
    </citation>
    <scope>NUCLEOTIDE SEQUENCE</scope>
    <source>
        <strain evidence="6">KU_S4_2022</strain>
        <tissue evidence="6">Muscle</tissue>
    </source>
</reference>
<comment type="similarity">
    <text evidence="1 4">Belongs to the glycosyl hydrolase 1 family.</text>
</comment>
<evidence type="ECO:0000256" key="1">
    <source>
        <dbReference type="ARBA" id="ARBA00010838"/>
    </source>
</evidence>
<evidence type="ECO:0008006" key="8">
    <source>
        <dbReference type="Google" id="ProtNLM"/>
    </source>
</evidence>
<evidence type="ECO:0000256" key="3">
    <source>
        <dbReference type="ARBA" id="ARBA00023295"/>
    </source>
</evidence>
<proteinExistence type="inferred from homology"/>